<dbReference type="AlphaFoldDB" id="A0A9P5JW73"/>
<comment type="caution">
    <text evidence="2">The sequence shown here is derived from an EMBL/GenBank/DDBJ whole genome shotgun (WGS) entry which is preliminary data.</text>
</comment>
<gene>
    <name evidence="2" type="ORF">DFH94DRAFT_686427</name>
</gene>
<protein>
    <submittedName>
        <fullName evidence="2">Uncharacterized protein</fullName>
    </submittedName>
</protein>
<organism evidence="2 3">
    <name type="scientific">Russula ochroleuca</name>
    <dbReference type="NCBI Taxonomy" id="152965"/>
    <lineage>
        <taxon>Eukaryota</taxon>
        <taxon>Fungi</taxon>
        <taxon>Dikarya</taxon>
        <taxon>Basidiomycota</taxon>
        <taxon>Agaricomycotina</taxon>
        <taxon>Agaricomycetes</taxon>
        <taxon>Russulales</taxon>
        <taxon>Russulaceae</taxon>
        <taxon>Russula</taxon>
    </lineage>
</organism>
<proteinExistence type="predicted"/>
<dbReference type="Proteomes" id="UP000759537">
    <property type="component" value="Unassembled WGS sequence"/>
</dbReference>
<sequence length="177" mass="20272">MTSGAQLHLVCLFLINLRYNSSSSSQYWILGSPATVSTPNAKSENFLKHLEDVDLLQSLLFITERALLLRDKLCLRPEFRIGTITFTVRAFKPKAPIMPKLTSKLWPVSTRVFGRIAWLKRGGLEWGKRNDTYNFRLRDTRLAECVVNGLNYQTSNFKPARTTYSTIQHTLRVHGLV</sequence>
<accession>A0A9P5JW73</accession>
<evidence type="ECO:0000313" key="3">
    <source>
        <dbReference type="Proteomes" id="UP000759537"/>
    </source>
</evidence>
<keyword evidence="1" id="KW-0732">Signal</keyword>
<evidence type="ECO:0000313" key="2">
    <source>
        <dbReference type="EMBL" id="KAF8465137.1"/>
    </source>
</evidence>
<name>A0A9P5JW73_9AGAM</name>
<reference evidence="2" key="1">
    <citation type="submission" date="2019-10" db="EMBL/GenBank/DDBJ databases">
        <authorList>
            <consortium name="DOE Joint Genome Institute"/>
            <person name="Kuo A."/>
            <person name="Miyauchi S."/>
            <person name="Kiss E."/>
            <person name="Drula E."/>
            <person name="Kohler A."/>
            <person name="Sanchez-Garcia M."/>
            <person name="Andreopoulos B."/>
            <person name="Barry K.W."/>
            <person name="Bonito G."/>
            <person name="Buee M."/>
            <person name="Carver A."/>
            <person name="Chen C."/>
            <person name="Cichocki N."/>
            <person name="Clum A."/>
            <person name="Culley D."/>
            <person name="Crous P.W."/>
            <person name="Fauchery L."/>
            <person name="Girlanda M."/>
            <person name="Hayes R."/>
            <person name="Keri Z."/>
            <person name="LaButti K."/>
            <person name="Lipzen A."/>
            <person name="Lombard V."/>
            <person name="Magnuson J."/>
            <person name="Maillard F."/>
            <person name="Morin E."/>
            <person name="Murat C."/>
            <person name="Nolan M."/>
            <person name="Ohm R."/>
            <person name="Pangilinan J."/>
            <person name="Pereira M."/>
            <person name="Perotto S."/>
            <person name="Peter M."/>
            <person name="Riley R."/>
            <person name="Sitrit Y."/>
            <person name="Stielow B."/>
            <person name="Szollosi G."/>
            <person name="Zifcakova L."/>
            <person name="Stursova M."/>
            <person name="Spatafora J.W."/>
            <person name="Tedersoo L."/>
            <person name="Vaario L.-M."/>
            <person name="Yamada A."/>
            <person name="Yan M."/>
            <person name="Wang P."/>
            <person name="Xu J."/>
            <person name="Bruns T."/>
            <person name="Baldrian P."/>
            <person name="Vilgalys R."/>
            <person name="Henrissat B."/>
            <person name="Grigoriev I.V."/>
            <person name="Hibbett D."/>
            <person name="Nagy L.G."/>
            <person name="Martin F.M."/>
        </authorList>
    </citation>
    <scope>NUCLEOTIDE SEQUENCE</scope>
    <source>
        <strain evidence="2">Prilba</strain>
    </source>
</reference>
<feature type="signal peptide" evidence="1">
    <location>
        <begin position="1"/>
        <end position="22"/>
    </location>
</feature>
<dbReference type="EMBL" id="WHVB01000049">
    <property type="protein sequence ID" value="KAF8465137.1"/>
    <property type="molecule type" value="Genomic_DNA"/>
</dbReference>
<evidence type="ECO:0000256" key="1">
    <source>
        <dbReference type="SAM" id="SignalP"/>
    </source>
</evidence>
<feature type="chain" id="PRO_5040461794" evidence="1">
    <location>
        <begin position="23"/>
        <end position="177"/>
    </location>
</feature>
<reference evidence="2" key="2">
    <citation type="journal article" date="2020" name="Nat. Commun.">
        <title>Large-scale genome sequencing of mycorrhizal fungi provides insights into the early evolution of symbiotic traits.</title>
        <authorList>
            <person name="Miyauchi S."/>
            <person name="Kiss E."/>
            <person name="Kuo A."/>
            <person name="Drula E."/>
            <person name="Kohler A."/>
            <person name="Sanchez-Garcia M."/>
            <person name="Morin E."/>
            <person name="Andreopoulos B."/>
            <person name="Barry K.W."/>
            <person name="Bonito G."/>
            <person name="Buee M."/>
            <person name="Carver A."/>
            <person name="Chen C."/>
            <person name="Cichocki N."/>
            <person name="Clum A."/>
            <person name="Culley D."/>
            <person name="Crous P.W."/>
            <person name="Fauchery L."/>
            <person name="Girlanda M."/>
            <person name="Hayes R.D."/>
            <person name="Keri Z."/>
            <person name="LaButti K."/>
            <person name="Lipzen A."/>
            <person name="Lombard V."/>
            <person name="Magnuson J."/>
            <person name="Maillard F."/>
            <person name="Murat C."/>
            <person name="Nolan M."/>
            <person name="Ohm R.A."/>
            <person name="Pangilinan J."/>
            <person name="Pereira M.F."/>
            <person name="Perotto S."/>
            <person name="Peter M."/>
            <person name="Pfister S."/>
            <person name="Riley R."/>
            <person name="Sitrit Y."/>
            <person name="Stielow J.B."/>
            <person name="Szollosi G."/>
            <person name="Zifcakova L."/>
            <person name="Stursova M."/>
            <person name="Spatafora J.W."/>
            <person name="Tedersoo L."/>
            <person name="Vaario L.M."/>
            <person name="Yamada A."/>
            <person name="Yan M."/>
            <person name="Wang P."/>
            <person name="Xu J."/>
            <person name="Bruns T."/>
            <person name="Baldrian P."/>
            <person name="Vilgalys R."/>
            <person name="Dunand C."/>
            <person name="Henrissat B."/>
            <person name="Grigoriev I.V."/>
            <person name="Hibbett D."/>
            <person name="Nagy L.G."/>
            <person name="Martin F.M."/>
        </authorList>
    </citation>
    <scope>NUCLEOTIDE SEQUENCE</scope>
    <source>
        <strain evidence="2">Prilba</strain>
    </source>
</reference>
<keyword evidence="3" id="KW-1185">Reference proteome</keyword>